<dbReference type="HOGENOM" id="CLU_137365_3_1_7"/>
<dbReference type="Pfam" id="PF21716">
    <property type="entry name" value="dnstrm_HI1420"/>
    <property type="match status" value="1"/>
</dbReference>
<sequence length="100" mass="11419">MARTRDFDDFLNEWLKDPENAATFLNAMIEEEKRIFFLPALRQVAKAWGGLSLLADLSDISKSTMYRALSKQGNPDFRQITSMLDSMGFRLTVEPVATTR</sequence>
<reference evidence="1 2" key="1">
    <citation type="submission" date="2006-10" db="EMBL/GenBank/DDBJ databases">
        <title>Complete sequence of chromosome of Pelobacter propionicus DSM 2379.</title>
        <authorList>
            <consortium name="US DOE Joint Genome Institute"/>
            <person name="Copeland A."/>
            <person name="Lucas S."/>
            <person name="Lapidus A."/>
            <person name="Barry K."/>
            <person name="Detter J.C."/>
            <person name="Glavina del Rio T."/>
            <person name="Hammon N."/>
            <person name="Israni S."/>
            <person name="Dalin E."/>
            <person name="Tice H."/>
            <person name="Pitluck S."/>
            <person name="Saunders E."/>
            <person name="Brettin T."/>
            <person name="Bruce D."/>
            <person name="Han C."/>
            <person name="Tapia R."/>
            <person name="Schmutz J."/>
            <person name="Larimer F."/>
            <person name="Land M."/>
            <person name="Hauser L."/>
            <person name="Kyrpides N."/>
            <person name="Kim E."/>
            <person name="Lovley D."/>
            <person name="Richardson P."/>
        </authorList>
    </citation>
    <scope>NUCLEOTIDE SEQUENCE [LARGE SCALE GENOMIC DNA]</scope>
    <source>
        <strain evidence="2">DSM 2379 / NBRC 103807 / OttBd1</strain>
    </source>
</reference>
<dbReference type="Proteomes" id="UP000006732">
    <property type="component" value="Chromosome"/>
</dbReference>
<dbReference type="AlphaFoldDB" id="A1AQR7"/>
<dbReference type="STRING" id="338966.Ppro_2079"/>
<dbReference type="InterPro" id="IPR014057">
    <property type="entry name" value="HI1420"/>
</dbReference>
<organism evidence="1 2">
    <name type="scientific">Pelobacter propionicus (strain DSM 2379 / NBRC 103807 / OttBd1)</name>
    <dbReference type="NCBI Taxonomy" id="338966"/>
    <lineage>
        <taxon>Bacteria</taxon>
        <taxon>Pseudomonadati</taxon>
        <taxon>Thermodesulfobacteriota</taxon>
        <taxon>Desulfuromonadia</taxon>
        <taxon>Desulfuromonadales</taxon>
        <taxon>Desulfuromonadaceae</taxon>
        <taxon>Pelobacter</taxon>
    </lineage>
</organism>
<accession>A1AQR7</accession>
<evidence type="ECO:0000313" key="1">
    <source>
        <dbReference type="EMBL" id="ABK99687.1"/>
    </source>
</evidence>
<gene>
    <name evidence="1" type="ordered locus">Ppro_2079</name>
</gene>
<name>A1AQR7_PELPD</name>
<dbReference type="EMBL" id="CP000482">
    <property type="protein sequence ID" value="ABK99687.1"/>
    <property type="molecule type" value="Genomic_DNA"/>
</dbReference>
<dbReference type="RefSeq" id="WP_011735953.1">
    <property type="nucleotide sequence ID" value="NC_008609.1"/>
</dbReference>
<dbReference type="PANTHER" id="PTHR40275">
    <property type="entry name" value="SSL7038 PROTEIN"/>
    <property type="match status" value="1"/>
</dbReference>
<dbReference type="OrthoDB" id="9798416at2"/>
<dbReference type="PANTHER" id="PTHR40275:SF1">
    <property type="entry name" value="SSL7038 PROTEIN"/>
    <property type="match status" value="1"/>
</dbReference>
<evidence type="ECO:0000313" key="2">
    <source>
        <dbReference type="Proteomes" id="UP000006732"/>
    </source>
</evidence>
<dbReference type="KEGG" id="ppd:Ppro_2079"/>
<keyword evidence="2" id="KW-1185">Reference proteome</keyword>
<proteinExistence type="predicted"/>
<protein>
    <submittedName>
        <fullName evidence="1">Putative transcriptional regulator</fullName>
    </submittedName>
</protein>
<dbReference type="eggNOG" id="COG3636">
    <property type="taxonomic scope" value="Bacteria"/>
</dbReference>